<dbReference type="GO" id="GO:0061630">
    <property type="term" value="F:ubiquitin protein ligase activity"/>
    <property type="evidence" value="ECO:0007669"/>
    <property type="project" value="InterPro"/>
</dbReference>
<dbReference type="SUPFAM" id="SSF57850">
    <property type="entry name" value="RING/U-box"/>
    <property type="match status" value="1"/>
</dbReference>
<comment type="cofactor">
    <cofactor evidence="1">
        <name>heme</name>
        <dbReference type="ChEBI" id="CHEBI:30413"/>
    </cofactor>
</comment>
<keyword evidence="18" id="KW-0175">Coiled coil</keyword>
<keyword evidence="6 16" id="KW-0349">Heme</keyword>
<dbReference type="PANTHER" id="PTHR11465">
    <property type="entry name" value="CATALASE"/>
    <property type="match status" value="1"/>
</dbReference>
<dbReference type="PROSITE" id="PS00437">
    <property type="entry name" value="CATALASE_1"/>
    <property type="match status" value="1"/>
</dbReference>
<comment type="catalytic activity">
    <reaction evidence="16">
        <text>2 H2O2 = O2 + 2 H2O</text>
        <dbReference type="Rhea" id="RHEA:20309"/>
        <dbReference type="ChEBI" id="CHEBI:15377"/>
        <dbReference type="ChEBI" id="CHEBI:15379"/>
        <dbReference type="ChEBI" id="CHEBI:16240"/>
        <dbReference type="EC" id="1.11.1.6"/>
    </reaction>
</comment>
<evidence type="ECO:0000259" key="19">
    <source>
        <dbReference type="PROSITE" id="PS51867"/>
    </source>
</evidence>
<evidence type="ECO:0000313" key="20">
    <source>
        <dbReference type="EMBL" id="KAK5778614.1"/>
    </source>
</evidence>
<dbReference type="EC" id="1.11.1.6" evidence="16"/>
<keyword evidence="5 16" id="KW-0575">Peroxidase</keyword>
<keyword evidence="21" id="KW-1185">Reference proteome</keyword>
<dbReference type="InterPro" id="IPR044063">
    <property type="entry name" value="ZF_RING_GID"/>
</dbReference>
<evidence type="ECO:0000313" key="21">
    <source>
        <dbReference type="Proteomes" id="UP001306508"/>
    </source>
</evidence>
<keyword evidence="4" id="KW-0963">Cytoplasm</keyword>
<dbReference type="InterPro" id="IPR024964">
    <property type="entry name" value="CTLH/CRA"/>
</dbReference>
<dbReference type="InterPro" id="IPR037683">
    <property type="entry name" value="Rmd5_dRing"/>
</dbReference>
<dbReference type="FunFam" id="3.30.40.10:FF:000143">
    <property type="entry name" value="Regulator of gluconeogenesis Rmd5"/>
    <property type="match status" value="1"/>
</dbReference>
<dbReference type="Pfam" id="PF06628">
    <property type="entry name" value="Catalase-rel"/>
    <property type="match status" value="1"/>
</dbReference>
<evidence type="ECO:0000256" key="1">
    <source>
        <dbReference type="ARBA" id="ARBA00001971"/>
    </source>
</evidence>
<evidence type="ECO:0000256" key="8">
    <source>
        <dbReference type="ARBA" id="ARBA00022771"/>
    </source>
</evidence>
<evidence type="ECO:0000256" key="14">
    <source>
        <dbReference type="ARBA" id="ARBA00061136"/>
    </source>
</evidence>
<dbReference type="GO" id="GO:0008270">
    <property type="term" value="F:zinc ion binding"/>
    <property type="evidence" value="ECO:0007669"/>
    <property type="project" value="UniProtKB-KW"/>
</dbReference>
<evidence type="ECO:0000256" key="12">
    <source>
        <dbReference type="ARBA" id="ARBA00023324"/>
    </source>
</evidence>
<dbReference type="GO" id="GO:0042542">
    <property type="term" value="P:response to hydrogen peroxide"/>
    <property type="evidence" value="ECO:0007669"/>
    <property type="project" value="TreeGrafter"/>
</dbReference>
<dbReference type="SMART" id="SM01060">
    <property type="entry name" value="Catalase"/>
    <property type="match status" value="1"/>
</dbReference>
<dbReference type="InterPro" id="IPR002226">
    <property type="entry name" value="Catalase_haem_BS"/>
</dbReference>
<evidence type="ECO:0000256" key="3">
    <source>
        <dbReference type="ARBA" id="ARBA00005329"/>
    </source>
</evidence>
<evidence type="ECO:0000256" key="6">
    <source>
        <dbReference type="ARBA" id="ARBA00022617"/>
    </source>
</evidence>
<dbReference type="PANTHER" id="PTHR11465:SF9">
    <property type="entry name" value="CATALASE"/>
    <property type="match status" value="1"/>
</dbReference>
<dbReference type="InterPro" id="IPR018028">
    <property type="entry name" value="Catalase"/>
</dbReference>
<dbReference type="EMBL" id="JAWIZZ010000053">
    <property type="protein sequence ID" value="KAK5778614.1"/>
    <property type="molecule type" value="Genomic_DNA"/>
</dbReference>
<evidence type="ECO:0000256" key="4">
    <source>
        <dbReference type="ARBA" id="ARBA00022490"/>
    </source>
</evidence>
<dbReference type="Pfam" id="PF00199">
    <property type="entry name" value="Catalase"/>
    <property type="match status" value="1"/>
</dbReference>
<keyword evidence="7 16" id="KW-0479">Metal-binding</keyword>
<feature type="coiled-coil region" evidence="18">
    <location>
        <begin position="544"/>
        <end position="575"/>
    </location>
</feature>
<evidence type="ECO:0000256" key="13">
    <source>
        <dbReference type="ARBA" id="ARBA00044729"/>
    </source>
</evidence>
<dbReference type="PRINTS" id="PR00067">
    <property type="entry name" value="CATALASE"/>
</dbReference>
<keyword evidence="8 15" id="KW-0863">Zinc-finger</keyword>
<evidence type="ECO:0000256" key="7">
    <source>
        <dbReference type="ARBA" id="ARBA00022723"/>
    </source>
</evidence>
<evidence type="ECO:0000256" key="15">
    <source>
        <dbReference type="PROSITE-ProRule" id="PRU01215"/>
    </source>
</evidence>
<dbReference type="PROSITE" id="PS51402">
    <property type="entry name" value="CATALASE_3"/>
    <property type="match status" value="1"/>
</dbReference>
<keyword evidence="12 16" id="KW-0376">Hydrogen peroxide</keyword>
<evidence type="ECO:0000256" key="2">
    <source>
        <dbReference type="ARBA" id="ARBA00004496"/>
    </source>
</evidence>
<keyword evidence="9" id="KW-0862">Zinc</keyword>
<protein>
    <recommendedName>
        <fullName evidence="16">Catalase</fullName>
        <ecNumber evidence="16">1.11.1.6</ecNumber>
    </recommendedName>
</protein>
<sequence>MTTNSRNDNTNTADIRNDRIVTNSLGNPINEPYATQRIGCFGPLLMQDANLLDSLAHFNRERIPERNPHAHGSGAFGFFEVTDDITDICGSAMFDTIGKRTRCLTRFSTVGGEKGSADTARDPRGFATKFYTEEGNLDWVYNNTPVFFIRDPSKFPAFIHTQKRNPQSNLKDPNMFWDFLTIPENQVAIHQVCILFSDRGTPTSYRKMNGYSGHTYKWSNKKGEWYYVQVHLITDQGIKNFTNEEAIDMSGKNPDCCTQDLFNSIEHSDYPSWTVYIQTMTEDEAKRLSFSVFDLTKVWPHSQFPMRRVGKLVLNENPKNYFAQIEQAAFAPSNTVPYQEASADPVLQSRLFAYADAHRYRIGPNYNQVPVNCPFASKFFNPMIRDGPMNVNGNFGSEPNYYGSNINYQFIQQDKPIQQHQEVWHGPAVPFHWATDAGDIDFKQATDLYQKVLSKQSGAQERLAHNVAVHVANASTDIQKKVVAMFTRVDPRLGQRIKEICDEKCNESKLRITPLVIMSKLLNNLQKEYDKLYYSKDIPDASNLQKCLKETHEFKNQLKKLQAHLNKNIQDQEQEQCGLSDTSSSPACIKGNAIDHDKIIKKRTLIQEKLNKTIKTWNHSIRKQSKLTQQQYNKFNKNGLSQMTNFNLDDIYKHKISRDNIRFVDEAIGFHIARYNIENLPIQYDGDEKGENIIHYLKNVYGIETNITLIFLQMGQIVYDLKHNKYDSCMKWINTIEMSEDTTNNIVDYHLKFELYILIGIDMIKNGFPSIDICKYFFDNIPKEIIVSEGIIKSYYFQTITEIVFRLIMQKELTGIDSIIEERLRSCVDIFIKEYCLHNKLSFDSPLFLVVLSGVISFQYFIKYNQIKILSHVGWTTEDELPFDVELPDFLSHFHPIFICPVLKEETTKDNSPYSLACHHVISKKALDKLSKNGSLSFKCPYCPIHTTVIKTQKVKFVKI</sequence>
<comment type="caution">
    <text evidence="20">The sequence shown here is derived from an EMBL/GenBank/DDBJ whole genome shotgun (WGS) entry which is preliminary data.</text>
</comment>
<evidence type="ECO:0000256" key="9">
    <source>
        <dbReference type="ARBA" id="ARBA00022833"/>
    </source>
</evidence>
<dbReference type="AlphaFoldDB" id="A0AAN7WI47"/>
<dbReference type="Pfam" id="PF10607">
    <property type="entry name" value="CTLH"/>
    <property type="match status" value="1"/>
</dbReference>
<dbReference type="GO" id="GO:0004096">
    <property type="term" value="F:catalase activity"/>
    <property type="evidence" value="ECO:0007669"/>
    <property type="project" value="UniProtKB-EC"/>
</dbReference>
<evidence type="ECO:0000256" key="11">
    <source>
        <dbReference type="ARBA" id="ARBA00023004"/>
    </source>
</evidence>
<dbReference type="CDD" id="cd16652">
    <property type="entry name" value="dRING_Rmd5p-like"/>
    <property type="match status" value="1"/>
</dbReference>
<dbReference type="GO" id="GO:0005777">
    <property type="term" value="C:peroxisome"/>
    <property type="evidence" value="ECO:0007669"/>
    <property type="project" value="TreeGrafter"/>
</dbReference>
<organism evidence="20 21">
    <name type="scientific">Arxiozyma heterogenica</name>
    <dbReference type="NCBI Taxonomy" id="278026"/>
    <lineage>
        <taxon>Eukaryota</taxon>
        <taxon>Fungi</taxon>
        <taxon>Dikarya</taxon>
        <taxon>Ascomycota</taxon>
        <taxon>Saccharomycotina</taxon>
        <taxon>Saccharomycetes</taxon>
        <taxon>Saccharomycetales</taxon>
        <taxon>Saccharomycetaceae</taxon>
        <taxon>Arxiozyma</taxon>
    </lineage>
</organism>
<dbReference type="FunFam" id="2.40.180.10:FF:000001">
    <property type="entry name" value="Catalase"/>
    <property type="match status" value="1"/>
</dbReference>
<accession>A0AAN7WI47</accession>
<evidence type="ECO:0000256" key="10">
    <source>
        <dbReference type="ARBA" id="ARBA00023002"/>
    </source>
</evidence>
<evidence type="ECO:0000256" key="16">
    <source>
        <dbReference type="RuleBase" id="RU000498"/>
    </source>
</evidence>
<dbReference type="InterPro" id="IPR024708">
    <property type="entry name" value="Catalase_AS"/>
</dbReference>
<dbReference type="InterPro" id="IPR011614">
    <property type="entry name" value="Catalase_core"/>
</dbReference>
<proteinExistence type="inferred from homology"/>
<evidence type="ECO:0000256" key="5">
    <source>
        <dbReference type="ARBA" id="ARBA00022559"/>
    </source>
</evidence>
<dbReference type="GO" id="GO:0042744">
    <property type="term" value="P:hydrogen peroxide catabolic process"/>
    <property type="evidence" value="ECO:0007669"/>
    <property type="project" value="UniProtKB-KW"/>
</dbReference>
<dbReference type="InterPro" id="IPR010582">
    <property type="entry name" value="Catalase_immune_responsive"/>
</dbReference>
<dbReference type="SUPFAM" id="SSF56634">
    <property type="entry name" value="Heme-dependent catalase-like"/>
    <property type="match status" value="1"/>
</dbReference>
<dbReference type="PROSITE" id="PS51867">
    <property type="entry name" value="ZF_RING_GID"/>
    <property type="match status" value="1"/>
</dbReference>
<keyword evidence="10 16" id="KW-0560">Oxidoreductase</keyword>
<dbReference type="Proteomes" id="UP001306508">
    <property type="component" value="Unassembled WGS sequence"/>
</dbReference>
<comment type="similarity">
    <text evidence="3 16">Belongs to the catalase family.</text>
</comment>
<dbReference type="CDD" id="cd08157">
    <property type="entry name" value="catalase_fungal"/>
    <property type="match status" value="1"/>
</dbReference>
<dbReference type="PROSITE" id="PS00438">
    <property type="entry name" value="CATALASE_2"/>
    <property type="match status" value="1"/>
</dbReference>
<gene>
    <name evidence="20" type="ORF">RI543_004283</name>
</gene>
<keyword evidence="11 16" id="KW-0408">Iron</keyword>
<comment type="function">
    <text evidence="13 17">Catalyzes the degradation of hydrogen peroxide (H(2)O(2)) generated by peroxisomal oxidases to water and oxygen, thereby protecting cells from the toxic effects of hydrogen peroxide.</text>
</comment>
<feature type="domain" description="RING-Gid-type" evidence="19">
    <location>
        <begin position="900"/>
        <end position="943"/>
    </location>
</feature>
<feature type="zinc finger region" description="RING-Gid-type" evidence="15">
    <location>
        <begin position="900"/>
        <end position="943"/>
    </location>
</feature>
<evidence type="ECO:0000256" key="17">
    <source>
        <dbReference type="RuleBase" id="RU004142"/>
    </source>
</evidence>
<evidence type="ECO:0000256" key="18">
    <source>
        <dbReference type="SAM" id="Coils"/>
    </source>
</evidence>
<dbReference type="GO" id="GO:0020037">
    <property type="term" value="F:heme binding"/>
    <property type="evidence" value="ECO:0007669"/>
    <property type="project" value="InterPro"/>
</dbReference>
<reference evidence="21" key="1">
    <citation type="submission" date="2023-07" db="EMBL/GenBank/DDBJ databases">
        <title>A draft genome of Kazachstania heterogenica Y-27499.</title>
        <authorList>
            <person name="Donic C."/>
            <person name="Kralova J.S."/>
            <person name="Fidel L."/>
            <person name="Ben-Dor S."/>
            <person name="Jung S."/>
        </authorList>
    </citation>
    <scope>NUCLEOTIDE SEQUENCE [LARGE SCALE GENOMIC DNA]</scope>
    <source>
        <strain evidence="21">Y27499</strain>
    </source>
</reference>
<dbReference type="GO" id="GO:0005739">
    <property type="term" value="C:mitochondrion"/>
    <property type="evidence" value="ECO:0007669"/>
    <property type="project" value="TreeGrafter"/>
</dbReference>
<comment type="similarity">
    <text evidence="14">Belongs to the RMD5/GID2 family.</text>
</comment>
<name>A0AAN7WI47_9SACH</name>
<dbReference type="InterPro" id="IPR020835">
    <property type="entry name" value="Catalase_sf"/>
</dbReference>
<dbReference type="Gene3D" id="2.40.180.10">
    <property type="entry name" value="Catalase core domain"/>
    <property type="match status" value="1"/>
</dbReference>
<comment type="subcellular location">
    <subcellularLocation>
        <location evidence="2">Cytoplasm</location>
    </subcellularLocation>
</comment>